<comment type="similarity">
    <text evidence="2 12 13 14">Belongs to the NDK family.</text>
</comment>
<dbReference type="GO" id="GO:0005737">
    <property type="term" value="C:cytoplasm"/>
    <property type="evidence" value="ECO:0007669"/>
    <property type="project" value="UniProtKB-SubCell"/>
</dbReference>
<dbReference type="SUPFAM" id="SSF54919">
    <property type="entry name" value="Nucleoside diphosphate kinase, NDK"/>
    <property type="match status" value="1"/>
</dbReference>
<protein>
    <recommendedName>
        <fullName evidence="4 12">Nucleoside diphosphate kinase</fullName>
        <shortName evidence="12">NDK</shortName>
        <shortName evidence="12">NDP kinase</shortName>
        <ecNumber evidence="3 12">2.7.4.6</ecNumber>
    </recommendedName>
    <alternativeName>
        <fullName evidence="12">Nucleoside-2-P kinase</fullName>
    </alternativeName>
</protein>
<keyword evidence="7 12" id="KW-0547">Nucleotide-binding</keyword>
<dbReference type="InterPro" id="IPR001564">
    <property type="entry name" value="Nucleoside_diP_kinase"/>
</dbReference>
<evidence type="ECO:0000313" key="18">
    <source>
        <dbReference type="Proteomes" id="UP000003240"/>
    </source>
</evidence>
<feature type="binding site" evidence="12 13">
    <location>
        <position position="96"/>
    </location>
    <ligand>
        <name>ATP</name>
        <dbReference type="ChEBI" id="CHEBI:30616"/>
    </ligand>
</feature>
<feature type="binding site" evidence="12 13">
    <location>
        <position position="117"/>
    </location>
    <ligand>
        <name>ATP</name>
        <dbReference type="ChEBI" id="CHEBI:30616"/>
    </ligand>
</feature>
<keyword evidence="11 12" id="KW-0546">Nucleotide metabolism</keyword>
<keyword evidence="9 12" id="KW-0067">ATP-binding</keyword>
<evidence type="ECO:0000313" key="17">
    <source>
        <dbReference type="EMBL" id="EGO65790.1"/>
    </source>
</evidence>
<dbReference type="InterPro" id="IPR023005">
    <property type="entry name" value="Nucleoside_diP_kinase_AS"/>
</dbReference>
<feature type="binding site" evidence="12 13">
    <location>
        <position position="14"/>
    </location>
    <ligand>
        <name>ATP</name>
        <dbReference type="ChEBI" id="CHEBI:30616"/>
    </ligand>
</feature>
<dbReference type="Proteomes" id="UP000003240">
    <property type="component" value="Unassembled WGS sequence"/>
</dbReference>
<comment type="catalytic activity">
    <reaction evidence="12">
        <text>a ribonucleoside 5'-diphosphate + ATP = a ribonucleoside 5'-triphosphate + ADP</text>
        <dbReference type="Rhea" id="RHEA:18113"/>
        <dbReference type="ChEBI" id="CHEBI:30616"/>
        <dbReference type="ChEBI" id="CHEBI:57930"/>
        <dbReference type="ChEBI" id="CHEBI:61557"/>
        <dbReference type="ChEBI" id="CHEBI:456216"/>
        <dbReference type="EC" id="2.7.4.6"/>
    </reaction>
</comment>
<name>F7NDX5_9FIRM</name>
<dbReference type="EC" id="2.7.4.6" evidence="3 12"/>
<keyword evidence="10 12" id="KW-0460">Magnesium</keyword>
<evidence type="ECO:0000256" key="12">
    <source>
        <dbReference type="HAMAP-Rule" id="MF_00451"/>
    </source>
</evidence>
<evidence type="ECO:0000259" key="16">
    <source>
        <dbReference type="SMART" id="SM00562"/>
    </source>
</evidence>
<evidence type="ECO:0000256" key="11">
    <source>
        <dbReference type="ARBA" id="ARBA00023080"/>
    </source>
</evidence>
<keyword evidence="12" id="KW-0963">Cytoplasm</keyword>
<reference evidence="17 18" key="1">
    <citation type="journal article" date="2011" name="EMBO J.">
        <title>Structural diversity of bacterial flagellar motors.</title>
        <authorList>
            <person name="Chen S."/>
            <person name="Beeby M."/>
            <person name="Murphy G.E."/>
            <person name="Leadbetter J.R."/>
            <person name="Hendrixson D.R."/>
            <person name="Briegel A."/>
            <person name="Li Z."/>
            <person name="Shi J."/>
            <person name="Tocheva E.I."/>
            <person name="Muller A."/>
            <person name="Dobro M.J."/>
            <person name="Jensen G.J."/>
        </authorList>
    </citation>
    <scope>NUCLEOTIDE SEQUENCE [LARGE SCALE GENOMIC DNA]</scope>
    <source>
        <strain evidence="17 18">DSM 6540</strain>
    </source>
</reference>
<sequence>MDLTMESTTLVLVKPDGVQKGIIGDIISRFERRGLKIIALKMLHLSRERAAIHYEEHQGKPFFDGLVDFITSGPIVAMVVKGNQAIKVVRTMMGTTNPVDALPGTIRGDYALTIGHNVIHGSDSELSAIREIKIYFDEKEINRLD</sequence>
<evidence type="ECO:0000256" key="8">
    <source>
        <dbReference type="ARBA" id="ARBA00022777"/>
    </source>
</evidence>
<dbReference type="GO" id="GO:0005524">
    <property type="term" value="F:ATP binding"/>
    <property type="evidence" value="ECO:0007669"/>
    <property type="project" value="UniProtKB-UniRule"/>
</dbReference>
<proteinExistence type="inferred from homology"/>
<dbReference type="eggNOG" id="COG0105">
    <property type="taxonomic scope" value="Bacteria"/>
</dbReference>
<keyword evidence="18" id="KW-1185">Reference proteome</keyword>
<comment type="cofactor">
    <cofactor evidence="1 12">
        <name>Mg(2+)</name>
        <dbReference type="ChEBI" id="CHEBI:18420"/>
    </cofactor>
</comment>
<comment type="subcellular location">
    <subcellularLocation>
        <location evidence="12">Cytoplasm</location>
    </subcellularLocation>
</comment>
<evidence type="ECO:0000256" key="3">
    <source>
        <dbReference type="ARBA" id="ARBA00012966"/>
    </source>
</evidence>
<organism evidence="17 18">
    <name type="scientific">Acetonema longum DSM 6540</name>
    <dbReference type="NCBI Taxonomy" id="1009370"/>
    <lineage>
        <taxon>Bacteria</taxon>
        <taxon>Bacillati</taxon>
        <taxon>Bacillota</taxon>
        <taxon>Negativicutes</taxon>
        <taxon>Acetonemataceae</taxon>
        <taxon>Acetonema</taxon>
    </lineage>
</organism>
<gene>
    <name evidence="12" type="primary">ndk</name>
    <name evidence="17" type="ORF">ALO_01165</name>
</gene>
<dbReference type="Pfam" id="PF00334">
    <property type="entry name" value="NDK"/>
    <property type="match status" value="1"/>
</dbReference>
<dbReference type="CDD" id="cd04413">
    <property type="entry name" value="NDPk_I"/>
    <property type="match status" value="1"/>
</dbReference>
<comment type="subunit">
    <text evidence="12">Homotetramer.</text>
</comment>
<comment type="function">
    <text evidence="12">Major role in the synthesis of nucleoside triphosphates other than ATP. The ATP gamma phosphate is transferred to the NDP beta phosphate via a ping-pong mechanism, using a phosphorylated active-site intermediate.</text>
</comment>
<dbReference type="HAMAP" id="MF_00451">
    <property type="entry name" value="NDP_kinase"/>
    <property type="match status" value="1"/>
</dbReference>
<evidence type="ECO:0000256" key="6">
    <source>
        <dbReference type="ARBA" id="ARBA00022723"/>
    </source>
</evidence>
<evidence type="ECO:0000256" key="1">
    <source>
        <dbReference type="ARBA" id="ARBA00001946"/>
    </source>
</evidence>
<feature type="binding site" evidence="12 13">
    <location>
        <position position="62"/>
    </location>
    <ligand>
        <name>ATP</name>
        <dbReference type="ChEBI" id="CHEBI:30616"/>
    </ligand>
</feature>
<evidence type="ECO:0000256" key="13">
    <source>
        <dbReference type="PROSITE-ProRule" id="PRU00706"/>
    </source>
</evidence>
<dbReference type="AlphaFoldDB" id="F7NDX5"/>
<feature type="active site" description="Pros-phosphohistidine intermediate" evidence="12 13">
    <location>
        <position position="120"/>
    </location>
</feature>
<comment type="catalytic activity">
    <reaction evidence="12 15">
        <text>a 2'-deoxyribonucleoside 5'-diphosphate + ATP = a 2'-deoxyribonucleoside 5'-triphosphate + ADP</text>
        <dbReference type="Rhea" id="RHEA:44640"/>
        <dbReference type="ChEBI" id="CHEBI:30616"/>
        <dbReference type="ChEBI" id="CHEBI:61560"/>
        <dbReference type="ChEBI" id="CHEBI:73316"/>
        <dbReference type="ChEBI" id="CHEBI:456216"/>
        <dbReference type="EC" id="2.7.4.6"/>
    </reaction>
</comment>
<keyword evidence="8 12" id="KW-0418">Kinase</keyword>
<dbReference type="GO" id="GO:0006183">
    <property type="term" value="P:GTP biosynthetic process"/>
    <property type="evidence" value="ECO:0007669"/>
    <property type="project" value="UniProtKB-UniRule"/>
</dbReference>
<dbReference type="FunFam" id="3.30.70.141:FF:000003">
    <property type="entry name" value="Nucleoside diphosphate kinase"/>
    <property type="match status" value="1"/>
</dbReference>
<dbReference type="PANTHER" id="PTHR11349">
    <property type="entry name" value="NUCLEOSIDE DIPHOSPHATE KINASE"/>
    <property type="match status" value="1"/>
</dbReference>
<evidence type="ECO:0000256" key="14">
    <source>
        <dbReference type="RuleBase" id="RU004011"/>
    </source>
</evidence>
<accession>F7NDX5</accession>
<keyword evidence="12" id="KW-0597">Phosphoprotein</keyword>
<feature type="domain" description="Nucleoside diphosphate kinase-like" evidence="16">
    <location>
        <begin position="5"/>
        <end position="143"/>
    </location>
</feature>
<dbReference type="PROSITE" id="PS00469">
    <property type="entry name" value="NDPK"/>
    <property type="match status" value="1"/>
</dbReference>
<dbReference type="Gene3D" id="3.30.70.141">
    <property type="entry name" value="Nucleoside diphosphate kinase-like domain"/>
    <property type="match status" value="1"/>
</dbReference>
<dbReference type="RefSeq" id="WP_004091950.1">
    <property type="nucleotide sequence ID" value="NZ_AFGF01000013.1"/>
</dbReference>
<evidence type="ECO:0000256" key="5">
    <source>
        <dbReference type="ARBA" id="ARBA00022679"/>
    </source>
</evidence>
<dbReference type="STRING" id="1009370.ALO_01165"/>
<dbReference type="NCBIfam" id="NF001908">
    <property type="entry name" value="PRK00668.1"/>
    <property type="match status" value="1"/>
</dbReference>
<evidence type="ECO:0000256" key="10">
    <source>
        <dbReference type="ARBA" id="ARBA00022842"/>
    </source>
</evidence>
<dbReference type="GO" id="GO:0046872">
    <property type="term" value="F:metal ion binding"/>
    <property type="evidence" value="ECO:0007669"/>
    <property type="project" value="UniProtKB-KW"/>
</dbReference>
<evidence type="ECO:0000256" key="4">
    <source>
        <dbReference type="ARBA" id="ARBA00017632"/>
    </source>
</evidence>
<feature type="binding site" evidence="12 13">
    <location>
        <position position="107"/>
    </location>
    <ligand>
        <name>ATP</name>
        <dbReference type="ChEBI" id="CHEBI:30616"/>
    </ligand>
</feature>
<comment type="caution">
    <text evidence="17">The sequence shown here is derived from an EMBL/GenBank/DDBJ whole genome shotgun (WGS) entry which is preliminary data.</text>
</comment>
<dbReference type="PRINTS" id="PR01243">
    <property type="entry name" value="NUCDPKINASE"/>
</dbReference>
<evidence type="ECO:0000256" key="2">
    <source>
        <dbReference type="ARBA" id="ARBA00008142"/>
    </source>
</evidence>
<feature type="binding site" evidence="12 13">
    <location>
        <position position="90"/>
    </location>
    <ligand>
        <name>ATP</name>
        <dbReference type="ChEBI" id="CHEBI:30616"/>
    </ligand>
</feature>
<evidence type="ECO:0000256" key="9">
    <source>
        <dbReference type="ARBA" id="ARBA00022840"/>
    </source>
</evidence>
<keyword evidence="5 12" id="KW-0808">Transferase</keyword>
<dbReference type="GO" id="GO:0006241">
    <property type="term" value="P:CTP biosynthetic process"/>
    <property type="evidence" value="ECO:0007669"/>
    <property type="project" value="UniProtKB-UniRule"/>
</dbReference>
<dbReference type="InterPro" id="IPR034907">
    <property type="entry name" value="NDK-like_dom"/>
</dbReference>
<dbReference type="GO" id="GO:0004550">
    <property type="term" value="F:nucleoside diphosphate kinase activity"/>
    <property type="evidence" value="ECO:0007669"/>
    <property type="project" value="UniProtKB-UniRule"/>
</dbReference>
<evidence type="ECO:0000256" key="7">
    <source>
        <dbReference type="ARBA" id="ARBA00022741"/>
    </source>
</evidence>
<dbReference type="SMART" id="SM00562">
    <property type="entry name" value="NDK"/>
    <property type="match status" value="1"/>
</dbReference>
<dbReference type="GO" id="GO:0006228">
    <property type="term" value="P:UTP biosynthetic process"/>
    <property type="evidence" value="ECO:0007669"/>
    <property type="project" value="UniProtKB-UniRule"/>
</dbReference>
<dbReference type="EMBL" id="AFGF01000013">
    <property type="protein sequence ID" value="EGO65790.1"/>
    <property type="molecule type" value="Genomic_DNA"/>
</dbReference>
<evidence type="ECO:0000256" key="15">
    <source>
        <dbReference type="RuleBase" id="RU004013"/>
    </source>
</evidence>
<dbReference type="PROSITE" id="PS51374">
    <property type="entry name" value="NDPK_LIKE"/>
    <property type="match status" value="1"/>
</dbReference>
<keyword evidence="6 12" id="KW-0479">Metal-binding</keyword>
<dbReference type="InterPro" id="IPR036850">
    <property type="entry name" value="NDK-like_dom_sf"/>
</dbReference>